<protein>
    <submittedName>
        <fullName evidence="1">Uncharacterized protein</fullName>
    </submittedName>
</protein>
<reference evidence="1" key="1">
    <citation type="submission" date="2021-02" db="EMBL/GenBank/DDBJ databases">
        <authorList>
            <person name="Nowell W R."/>
        </authorList>
    </citation>
    <scope>NUCLEOTIDE SEQUENCE</scope>
</reference>
<dbReference type="AlphaFoldDB" id="A0A820SL22"/>
<sequence length="37" mass="4079">MVFGLLFSLLLACMISIIQPASWYGNSTLAIFLFSLP</sequence>
<organism evidence="1 2">
    <name type="scientific">Adineta steineri</name>
    <dbReference type="NCBI Taxonomy" id="433720"/>
    <lineage>
        <taxon>Eukaryota</taxon>
        <taxon>Metazoa</taxon>
        <taxon>Spiralia</taxon>
        <taxon>Gnathifera</taxon>
        <taxon>Rotifera</taxon>
        <taxon>Eurotatoria</taxon>
        <taxon>Bdelloidea</taxon>
        <taxon>Adinetida</taxon>
        <taxon>Adinetidae</taxon>
        <taxon>Adineta</taxon>
    </lineage>
</organism>
<name>A0A820SL22_9BILA</name>
<evidence type="ECO:0000313" key="2">
    <source>
        <dbReference type="Proteomes" id="UP000663844"/>
    </source>
</evidence>
<proteinExistence type="predicted"/>
<gene>
    <name evidence="1" type="ORF">OXD698_LOCUS54611</name>
</gene>
<comment type="caution">
    <text evidence="1">The sequence shown here is derived from an EMBL/GenBank/DDBJ whole genome shotgun (WGS) entry which is preliminary data.</text>
</comment>
<dbReference type="Proteomes" id="UP000663844">
    <property type="component" value="Unassembled WGS sequence"/>
</dbReference>
<accession>A0A820SL22</accession>
<dbReference type="EMBL" id="CAJOAZ010033432">
    <property type="protein sequence ID" value="CAF4454699.1"/>
    <property type="molecule type" value="Genomic_DNA"/>
</dbReference>
<feature type="non-terminal residue" evidence="1">
    <location>
        <position position="37"/>
    </location>
</feature>
<evidence type="ECO:0000313" key="1">
    <source>
        <dbReference type="EMBL" id="CAF4454699.1"/>
    </source>
</evidence>